<dbReference type="Proteomes" id="UP000019763">
    <property type="component" value="Unassembled WGS sequence"/>
</dbReference>
<evidence type="ECO:0000313" key="4">
    <source>
        <dbReference type="Proteomes" id="UP000019763"/>
    </source>
</evidence>
<feature type="region of interest" description="Disordered" evidence="1">
    <location>
        <begin position="34"/>
        <end position="80"/>
    </location>
</feature>
<name>A0A023B810_GRENI</name>
<dbReference type="RefSeq" id="XP_011130096.1">
    <property type="nucleotide sequence ID" value="XM_011131794.1"/>
</dbReference>
<dbReference type="EMBL" id="AFNH02000484">
    <property type="protein sequence ID" value="EZG68111.1"/>
    <property type="molecule type" value="Genomic_DNA"/>
</dbReference>
<dbReference type="SMART" id="SM00516">
    <property type="entry name" value="SEC14"/>
    <property type="match status" value="1"/>
</dbReference>
<feature type="compositionally biased region" description="Low complexity" evidence="1">
    <location>
        <begin position="184"/>
        <end position="195"/>
    </location>
</feature>
<accession>A0A023B810</accession>
<dbReference type="InterPro" id="IPR036865">
    <property type="entry name" value="CRAL-TRIO_dom_sf"/>
</dbReference>
<comment type="caution">
    <text evidence="3">The sequence shown here is derived from an EMBL/GenBank/DDBJ whole genome shotgun (WGS) entry which is preliminary data.</text>
</comment>
<dbReference type="GeneID" id="22912380"/>
<feature type="compositionally biased region" description="Polar residues" evidence="1">
    <location>
        <begin position="352"/>
        <end position="372"/>
    </location>
</feature>
<dbReference type="VEuPathDB" id="CryptoDB:GNI_064400"/>
<organism evidence="3 4">
    <name type="scientific">Gregarina niphandrodes</name>
    <name type="common">Septate eugregarine</name>
    <dbReference type="NCBI Taxonomy" id="110365"/>
    <lineage>
        <taxon>Eukaryota</taxon>
        <taxon>Sar</taxon>
        <taxon>Alveolata</taxon>
        <taxon>Apicomplexa</taxon>
        <taxon>Conoidasida</taxon>
        <taxon>Gregarinasina</taxon>
        <taxon>Eugregarinorida</taxon>
        <taxon>Gregarinidae</taxon>
        <taxon>Gregarina</taxon>
    </lineage>
</organism>
<feature type="compositionally biased region" description="Low complexity" evidence="1">
    <location>
        <begin position="109"/>
        <end position="120"/>
    </location>
</feature>
<dbReference type="InterPro" id="IPR001251">
    <property type="entry name" value="CRAL-TRIO_dom"/>
</dbReference>
<feature type="region of interest" description="Disordered" evidence="1">
    <location>
        <begin position="100"/>
        <end position="120"/>
    </location>
</feature>
<dbReference type="Pfam" id="PF00650">
    <property type="entry name" value="CRAL_TRIO"/>
    <property type="match status" value="1"/>
</dbReference>
<dbReference type="PROSITE" id="PS50191">
    <property type="entry name" value="CRAL_TRIO"/>
    <property type="match status" value="1"/>
</dbReference>
<dbReference type="PANTHER" id="PTHR45657">
    <property type="entry name" value="CRAL-TRIO DOMAIN-CONTAINING PROTEIN YKL091C-RELATED"/>
    <property type="match status" value="1"/>
</dbReference>
<feature type="compositionally biased region" description="Basic and acidic residues" evidence="1">
    <location>
        <begin position="298"/>
        <end position="315"/>
    </location>
</feature>
<reference evidence="3" key="1">
    <citation type="submission" date="2013-12" db="EMBL/GenBank/DDBJ databases">
        <authorList>
            <person name="Omoto C.K."/>
            <person name="Sibley D."/>
            <person name="Venepally P."/>
            <person name="Hadjithomas M."/>
            <person name="Karamycheva S."/>
            <person name="Brunk B."/>
            <person name="Roos D."/>
            <person name="Caler E."/>
            <person name="Lorenzi H."/>
        </authorList>
    </citation>
    <scope>NUCLEOTIDE SEQUENCE</scope>
</reference>
<dbReference type="SUPFAM" id="SSF52087">
    <property type="entry name" value="CRAL/TRIO domain"/>
    <property type="match status" value="1"/>
</dbReference>
<evidence type="ECO:0000313" key="3">
    <source>
        <dbReference type="EMBL" id="EZG68111.1"/>
    </source>
</evidence>
<dbReference type="OrthoDB" id="1434354at2759"/>
<dbReference type="eggNOG" id="KOG1471">
    <property type="taxonomic scope" value="Eukaryota"/>
</dbReference>
<proteinExistence type="predicted"/>
<evidence type="ECO:0000259" key="2">
    <source>
        <dbReference type="PROSITE" id="PS50191"/>
    </source>
</evidence>
<dbReference type="InterPro" id="IPR051026">
    <property type="entry name" value="PI/PC_transfer"/>
</dbReference>
<feature type="compositionally biased region" description="Polar residues" evidence="1">
    <location>
        <begin position="215"/>
        <end position="227"/>
    </location>
</feature>
<protein>
    <submittedName>
        <fullName evidence="3">CRAL/TRIO domain protein</fullName>
    </submittedName>
</protein>
<dbReference type="CDD" id="cd00170">
    <property type="entry name" value="SEC14"/>
    <property type="match status" value="1"/>
</dbReference>
<dbReference type="PANTHER" id="PTHR45657:SF1">
    <property type="entry name" value="CRAL-TRIO DOMAIN-CONTAINING PROTEIN YKL091C-RELATED"/>
    <property type="match status" value="1"/>
</dbReference>
<keyword evidence="4" id="KW-1185">Reference proteome</keyword>
<feature type="compositionally biased region" description="Basic and acidic residues" evidence="1">
    <location>
        <begin position="328"/>
        <end position="351"/>
    </location>
</feature>
<evidence type="ECO:0000256" key="1">
    <source>
        <dbReference type="SAM" id="MobiDB-lite"/>
    </source>
</evidence>
<gene>
    <name evidence="3" type="ORF">GNI_064400</name>
</gene>
<feature type="compositionally biased region" description="Basic and acidic residues" evidence="1">
    <location>
        <begin position="229"/>
        <end position="256"/>
    </location>
</feature>
<dbReference type="Gene3D" id="3.40.525.10">
    <property type="entry name" value="CRAL-TRIO lipid binding domain"/>
    <property type="match status" value="1"/>
</dbReference>
<sequence length="715" mass="78769">MGRPLSCCCRRYSAASGESFKVSLGPRLQEAALQETGPQSAASLKMPVRSEAPDPSQAVEGGEVGNPAIEPRAGLQPGISQDFNTGAVGVVAGSEVALESSGTGVSSNPRSGGSRPPLGSRLELLKSLSVRSGGDVSRSSSLEQNPRVLKVEVHSISPHADIASTNFVSGDSGGYETVDSRWQRGGARPRTPGGPQDQRDAGQRDPGQRDPGQRDTGQCATGQTSGPETWRETSRPVTDLGRRGSNESFRSAHESFPETVSDSQPPLERKEGPVGEAGGPKGPGEARQGTAASNQMATRHEEQAREQAREREGYGRHVAAVPPGLMSVREDQTQKRTEKAQTDKGQMDKAQTENVGRTGTGASTAVEQTRPGTGQGTKPRCAENMVLVEIGKQLAQLGIPEGFASSIMEVWTQWFYEQARRFYPLTLSLLRLRCPGPWWLGSEMKQAPEYENCPTMEETLYIHRFCVARQQKTPEVLKMLKNDLEWREVENVEGTAQETMSNEFKTSLHALYPHGYYGCDREGRPVYYDRIGKMKSKEILQQFNKEDMVKYWINGYENLMRVVLPACSLQQGRRIYQGVTVLDMEGTSMGEFTRSRELLNMLLSVGQYHYPECMARTYIIRSTWTFRAIWKLVKPLLAEDTVKKVTIVDNGKELDTLSVVIDPTNLPPFTTASHRNNDDASWCLNPIGPWMDTAVRQRIQNLFPPSASDLSISLQ</sequence>
<feature type="region of interest" description="Disordered" evidence="1">
    <location>
        <begin position="163"/>
        <end position="379"/>
    </location>
</feature>
<feature type="domain" description="CRAL-TRIO" evidence="2">
    <location>
        <begin position="504"/>
        <end position="678"/>
    </location>
</feature>
<dbReference type="AlphaFoldDB" id="A0A023B810"/>
<feature type="compositionally biased region" description="Basic and acidic residues" evidence="1">
    <location>
        <begin position="197"/>
        <end position="213"/>
    </location>
</feature>